<dbReference type="Proteomes" id="UP000033423">
    <property type="component" value="Unassembled WGS sequence"/>
</dbReference>
<evidence type="ECO:0000256" key="1">
    <source>
        <dbReference type="SAM" id="MobiDB-lite"/>
    </source>
</evidence>
<proteinExistence type="predicted"/>
<organism evidence="2 3">
    <name type="scientific">Candidatus Magnetobacterium bavaricum</name>
    <dbReference type="NCBI Taxonomy" id="29290"/>
    <lineage>
        <taxon>Bacteria</taxon>
        <taxon>Pseudomonadati</taxon>
        <taxon>Nitrospirota</taxon>
        <taxon>Thermodesulfovibrionia</taxon>
        <taxon>Thermodesulfovibrionales</taxon>
        <taxon>Candidatus Magnetobacteriaceae</taxon>
        <taxon>Candidatus Magnetobacterium</taxon>
    </lineage>
</organism>
<protein>
    <submittedName>
        <fullName evidence="2">Uncharacterized protein</fullName>
    </submittedName>
</protein>
<reference evidence="2 3" key="1">
    <citation type="submission" date="2015-02" db="EMBL/GenBank/DDBJ databases">
        <title>Single-cell genomics of uncultivated deep-branching MTB reveals a conserved set of magnetosome genes.</title>
        <authorList>
            <person name="Kolinko S."/>
            <person name="Richter M."/>
            <person name="Glockner F.O."/>
            <person name="Brachmann A."/>
            <person name="Schuler D."/>
        </authorList>
    </citation>
    <scope>NUCLEOTIDE SEQUENCE [LARGE SCALE GENOMIC DNA]</scope>
    <source>
        <strain evidence="2">TM-1</strain>
    </source>
</reference>
<dbReference type="AlphaFoldDB" id="A0A0F3GZZ4"/>
<feature type="compositionally biased region" description="Basic and acidic residues" evidence="1">
    <location>
        <begin position="14"/>
        <end position="24"/>
    </location>
</feature>
<evidence type="ECO:0000313" key="3">
    <source>
        <dbReference type="Proteomes" id="UP000033423"/>
    </source>
</evidence>
<name>A0A0F3GZZ4_9BACT</name>
<accession>A0A0F3GZZ4</accession>
<dbReference type="EMBL" id="LACI01000163">
    <property type="protein sequence ID" value="KJU87450.1"/>
    <property type="molecule type" value="Genomic_DNA"/>
</dbReference>
<comment type="caution">
    <text evidence="2">The sequence shown here is derived from an EMBL/GenBank/DDBJ whole genome shotgun (WGS) entry which is preliminary data.</text>
</comment>
<evidence type="ECO:0000313" key="2">
    <source>
        <dbReference type="EMBL" id="KJU87450.1"/>
    </source>
</evidence>
<gene>
    <name evidence="2" type="ORF">MBAV_000357</name>
</gene>
<feature type="region of interest" description="Disordered" evidence="1">
    <location>
        <begin position="1"/>
        <end position="32"/>
    </location>
</feature>
<sequence>MDRALVRHNQSTRNDTDAVRDRHVARQRQRHNAWDDRERYMERYGNRRQLHRQCNNMERQTKRSYCRSRLLNANRQRVRVDGTNEVSGRAW</sequence>
<keyword evidence="3" id="KW-1185">Reference proteome</keyword>